<protein>
    <submittedName>
        <fullName evidence="1">Uncharacterized protein</fullName>
    </submittedName>
</protein>
<keyword evidence="2" id="KW-1185">Reference proteome</keyword>
<accession>A0A2C6KMZ1</accession>
<gene>
    <name evidence="1" type="ORF">CSUI_007266</name>
</gene>
<dbReference type="EMBL" id="MIGC01003792">
    <property type="protein sequence ID" value="PHJ18907.1"/>
    <property type="molecule type" value="Genomic_DNA"/>
</dbReference>
<dbReference type="VEuPathDB" id="ToxoDB:CSUI_007266"/>
<dbReference type="RefSeq" id="XP_067920611.1">
    <property type="nucleotide sequence ID" value="XM_068067414.1"/>
</dbReference>
<organism evidence="1 2">
    <name type="scientific">Cystoisospora suis</name>
    <dbReference type="NCBI Taxonomy" id="483139"/>
    <lineage>
        <taxon>Eukaryota</taxon>
        <taxon>Sar</taxon>
        <taxon>Alveolata</taxon>
        <taxon>Apicomplexa</taxon>
        <taxon>Conoidasida</taxon>
        <taxon>Coccidia</taxon>
        <taxon>Eucoccidiorida</taxon>
        <taxon>Eimeriorina</taxon>
        <taxon>Sarcocystidae</taxon>
        <taxon>Cystoisospora</taxon>
    </lineage>
</organism>
<proteinExistence type="predicted"/>
<evidence type="ECO:0000313" key="1">
    <source>
        <dbReference type="EMBL" id="PHJ18907.1"/>
    </source>
</evidence>
<comment type="caution">
    <text evidence="1">The sequence shown here is derived from an EMBL/GenBank/DDBJ whole genome shotgun (WGS) entry which is preliminary data.</text>
</comment>
<sequence length="67" mass="8225">MCRKQSCWSVEIVCLRGRYRVDELFFYALVLRSLSLMKMKERKRKELKRFPLVRVLSPFWGSIIDRR</sequence>
<evidence type="ECO:0000313" key="2">
    <source>
        <dbReference type="Proteomes" id="UP000221165"/>
    </source>
</evidence>
<reference evidence="1 2" key="1">
    <citation type="journal article" date="2017" name="Int. J. Parasitol.">
        <title>The genome of the protozoan parasite Cystoisospora suis and a reverse vaccinology approach to identify vaccine candidates.</title>
        <authorList>
            <person name="Palmieri N."/>
            <person name="Shrestha A."/>
            <person name="Ruttkowski B."/>
            <person name="Beck T."/>
            <person name="Vogl C."/>
            <person name="Tomley F."/>
            <person name="Blake D.P."/>
            <person name="Joachim A."/>
        </authorList>
    </citation>
    <scope>NUCLEOTIDE SEQUENCE [LARGE SCALE GENOMIC DNA]</scope>
    <source>
        <strain evidence="1 2">Wien I</strain>
    </source>
</reference>
<dbReference type="Proteomes" id="UP000221165">
    <property type="component" value="Unassembled WGS sequence"/>
</dbReference>
<name>A0A2C6KMZ1_9APIC</name>
<dbReference type="GeneID" id="94430625"/>
<dbReference type="AlphaFoldDB" id="A0A2C6KMZ1"/>